<keyword evidence="3" id="KW-0645">Protease</keyword>
<keyword evidence="4" id="KW-1185">Reference proteome</keyword>
<feature type="transmembrane region" description="Helical" evidence="1">
    <location>
        <begin position="52"/>
        <end position="69"/>
    </location>
</feature>
<keyword evidence="1" id="KW-1133">Transmembrane helix</keyword>
<organism evidence="3 4">
    <name type="scientific">Flaviaesturariibacter flavus</name>
    <dbReference type="NCBI Taxonomy" id="2502780"/>
    <lineage>
        <taxon>Bacteria</taxon>
        <taxon>Pseudomonadati</taxon>
        <taxon>Bacteroidota</taxon>
        <taxon>Chitinophagia</taxon>
        <taxon>Chitinophagales</taxon>
        <taxon>Chitinophagaceae</taxon>
        <taxon>Flaviaestuariibacter</taxon>
    </lineage>
</organism>
<evidence type="ECO:0000256" key="1">
    <source>
        <dbReference type="SAM" id="Phobius"/>
    </source>
</evidence>
<evidence type="ECO:0000313" key="4">
    <source>
        <dbReference type="Proteomes" id="UP000295334"/>
    </source>
</evidence>
<dbReference type="AlphaFoldDB" id="A0A4R1BNK3"/>
<dbReference type="GO" id="GO:0006508">
    <property type="term" value="P:proteolysis"/>
    <property type="evidence" value="ECO:0007669"/>
    <property type="project" value="UniProtKB-KW"/>
</dbReference>
<protein>
    <submittedName>
        <fullName evidence="3">CPBP family intramembrane metalloprotease</fullName>
    </submittedName>
</protein>
<evidence type="ECO:0000259" key="2">
    <source>
        <dbReference type="Pfam" id="PF02517"/>
    </source>
</evidence>
<accession>A0A4R1BNK3</accession>
<keyword evidence="1" id="KW-0812">Transmembrane</keyword>
<keyword evidence="3" id="KW-0482">Metalloprotease</keyword>
<dbReference type="OrthoDB" id="5525190at2"/>
<proteinExistence type="predicted"/>
<dbReference type="GO" id="GO:0004175">
    <property type="term" value="F:endopeptidase activity"/>
    <property type="evidence" value="ECO:0007669"/>
    <property type="project" value="UniProtKB-ARBA"/>
</dbReference>
<name>A0A4R1BNK3_9BACT</name>
<feature type="transmembrane region" description="Helical" evidence="1">
    <location>
        <begin position="81"/>
        <end position="97"/>
    </location>
</feature>
<dbReference type="Pfam" id="PF02517">
    <property type="entry name" value="Rce1-like"/>
    <property type="match status" value="1"/>
</dbReference>
<feature type="transmembrane region" description="Helical" evidence="1">
    <location>
        <begin position="117"/>
        <end position="135"/>
    </location>
</feature>
<feature type="transmembrane region" description="Helical" evidence="1">
    <location>
        <begin position="206"/>
        <end position="225"/>
    </location>
</feature>
<reference evidence="3 4" key="1">
    <citation type="submission" date="2019-03" db="EMBL/GenBank/DDBJ databases">
        <authorList>
            <person name="Kim M.K.M."/>
        </authorList>
    </citation>
    <scope>NUCLEOTIDE SEQUENCE [LARGE SCALE GENOMIC DNA]</scope>
    <source>
        <strain evidence="3 4">17J68-12</strain>
    </source>
</reference>
<gene>
    <name evidence="3" type="ORF">EPD60_00770</name>
</gene>
<dbReference type="RefSeq" id="WP_131445799.1">
    <property type="nucleotide sequence ID" value="NZ_SJZI01000002.1"/>
</dbReference>
<sequence length="294" mass="33381">MKAILNALTAYVRSLSVGTWATALLFTALLVYCNFHYGLEPLITRWVLLPRLLAWYSVFALAFWLPWLLQGAPPTRRFRVLLLLAPAIFALKLALPFPPGMATLTRGSDYWQRILYYPYKLLLTTGILIAIWRYWDADRPFYGTGAPRSSLRPYLLMLLVMLPLIAAASTQPDFLSIYPKWWHYDSVRHATAAEKLLYELSYGSDFITIELFFRGFLVLAFSRIAGTKAILPMAVFYCTIHFGKPLGECISSFFGGIVLGVVSYHTRSIRGGLMVHLGIAWLMELGGWLGHQWS</sequence>
<feature type="transmembrane region" description="Helical" evidence="1">
    <location>
        <begin position="155"/>
        <end position="178"/>
    </location>
</feature>
<comment type="caution">
    <text evidence="3">The sequence shown here is derived from an EMBL/GenBank/DDBJ whole genome shotgun (WGS) entry which is preliminary data.</text>
</comment>
<feature type="domain" description="CAAX prenyl protease 2/Lysostaphin resistance protein A-like" evidence="2">
    <location>
        <begin position="207"/>
        <end position="280"/>
    </location>
</feature>
<dbReference type="Proteomes" id="UP000295334">
    <property type="component" value="Unassembled WGS sequence"/>
</dbReference>
<keyword evidence="1" id="KW-0472">Membrane</keyword>
<keyword evidence="3" id="KW-0378">Hydrolase</keyword>
<dbReference type="GO" id="GO:0008237">
    <property type="term" value="F:metallopeptidase activity"/>
    <property type="evidence" value="ECO:0007669"/>
    <property type="project" value="UniProtKB-KW"/>
</dbReference>
<dbReference type="EMBL" id="SJZI01000002">
    <property type="protein sequence ID" value="TCJ18978.1"/>
    <property type="molecule type" value="Genomic_DNA"/>
</dbReference>
<dbReference type="InterPro" id="IPR003675">
    <property type="entry name" value="Rce1/LyrA-like_dom"/>
</dbReference>
<feature type="transmembrane region" description="Helical" evidence="1">
    <location>
        <begin position="12"/>
        <end position="32"/>
    </location>
</feature>
<evidence type="ECO:0000313" key="3">
    <source>
        <dbReference type="EMBL" id="TCJ18978.1"/>
    </source>
</evidence>
<dbReference type="GO" id="GO:0080120">
    <property type="term" value="P:CAAX-box protein maturation"/>
    <property type="evidence" value="ECO:0007669"/>
    <property type="project" value="UniProtKB-ARBA"/>
</dbReference>